<evidence type="ECO:0000313" key="2">
    <source>
        <dbReference type="Proteomes" id="UP001386955"/>
    </source>
</evidence>
<name>A0AAN9XN09_PSOTE</name>
<gene>
    <name evidence="1" type="ORF">VNO78_10983</name>
</gene>
<comment type="caution">
    <text evidence="1">The sequence shown here is derived from an EMBL/GenBank/DDBJ whole genome shotgun (WGS) entry which is preliminary data.</text>
</comment>
<dbReference type="Proteomes" id="UP001386955">
    <property type="component" value="Unassembled WGS sequence"/>
</dbReference>
<proteinExistence type="predicted"/>
<sequence>MVTTMTAPSRRLLPLSLCHKFDPKLGRVVYGEGWRVFLKEKSDFDSGFFGKAHNLKNWHQRQQVKKGITFEEAMKELLCSGFAMNLGFGKVEVKDKASKESKAPLIKVTTLRFWARAFYPTTNPLSSRPSFFSRLLRRRSRRSEALCSPC</sequence>
<keyword evidence="2" id="KW-1185">Reference proteome</keyword>
<dbReference type="EMBL" id="JAYMYS010000003">
    <property type="protein sequence ID" value="KAK7399791.1"/>
    <property type="molecule type" value="Genomic_DNA"/>
</dbReference>
<organism evidence="1 2">
    <name type="scientific">Psophocarpus tetragonolobus</name>
    <name type="common">Winged bean</name>
    <name type="synonym">Dolichos tetragonolobus</name>
    <dbReference type="NCBI Taxonomy" id="3891"/>
    <lineage>
        <taxon>Eukaryota</taxon>
        <taxon>Viridiplantae</taxon>
        <taxon>Streptophyta</taxon>
        <taxon>Embryophyta</taxon>
        <taxon>Tracheophyta</taxon>
        <taxon>Spermatophyta</taxon>
        <taxon>Magnoliopsida</taxon>
        <taxon>eudicotyledons</taxon>
        <taxon>Gunneridae</taxon>
        <taxon>Pentapetalae</taxon>
        <taxon>rosids</taxon>
        <taxon>fabids</taxon>
        <taxon>Fabales</taxon>
        <taxon>Fabaceae</taxon>
        <taxon>Papilionoideae</taxon>
        <taxon>50 kb inversion clade</taxon>
        <taxon>NPAAA clade</taxon>
        <taxon>indigoferoid/millettioid clade</taxon>
        <taxon>Phaseoleae</taxon>
        <taxon>Psophocarpus</taxon>
    </lineage>
</organism>
<dbReference type="AlphaFoldDB" id="A0AAN9XN09"/>
<accession>A0AAN9XN09</accession>
<reference evidence="1 2" key="1">
    <citation type="submission" date="2024-01" db="EMBL/GenBank/DDBJ databases">
        <title>The genomes of 5 underutilized Papilionoideae crops provide insights into root nodulation and disease resistanc.</title>
        <authorList>
            <person name="Jiang F."/>
        </authorList>
    </citation>
    <scope>NUCLEOTIDE SEQUENCE [LARGE SCALE GENOMIC DNA]</scope>
    <source>
        <strain evidence="1">DUOXIRENSHENG_FW03</strain>
        <tissue evidence="1">Leaves</tissue>
    </source>
</reference>
<protein>
    <submittedName>
        <fullName evidence="1">Uncharacterized protein</fullName>
    </submittedName>
</protein>
<evidence type="ECO:0000313" key="1">
    <source>
        <dbReference type="EMBL" id="KAK7399791.1"/>
    </source>
</evidence>